<keyword evidence="5 18" id="KW-0479">Metal-binding</keyword>
<evidence type="ECO:0000256" key="8">
    <source>
        <dbReference type="ARBA" id="ARBA00022842"/>
    </source>
</evidence>
<dbReference type="InterPro" id="IPR015797">
    <property type="entry name" value="NUDIX_hydrolase-like_dom_sf"/>
</dbReference>
<evidence type="ECO:0000313" key="22">
    <source>
        <dbReference type="Proteomes" id="UP000636949"/>
    </source>
</evidence>
<feature type="transmembrane region" description="Helical" evidence="19">
    <location>
        <begin position="7"/>
        <end position="29"/>
    </location>
</feature>
<sequence>MLSYATCLIYLSVCSLAMILIKVAVGVILNDQKNQVFLTRRKSTQDLAGLWEFPGGKLEASEAPHAALKRELKEEVGIDVTKFEPLLVKAHHYQHKSVELHCFVIMQYQGEIAPQEGQEGKWVSVDKLNAEIMPEANQEIINVLRHWSYAL</sequence>
<evidence type="ECO:0000256" key="14">
    <source>
        <dbReference type="ARBA" id="ARBA00041592"/>
    </source>
</evidence>
<feature type="domain" description="Nudix hydrolase" evidence="20">
    <location>
        <begin position="20"/>
        <end position="145"/>
    </location>
</feature>
<proteinExistence type="inferred from homology"/>
<dbReference type="GO" id="GO:0044715">
    <property type="term" value="F:8-oxo-dGDP phosphatase activity"/>
    <property type="evidence" value="ECO:0007669"/>
    <property type="project" value="TreeGrafter"/>
</dbReference>
<dbReference type="PROSITE" id="PS00893">
    <property type="entry name" value="NUDIX_BOX"/>
    <property type="match status" value="1"/>
</dbReference>
<dbReference type="GO" id="GO:0046872">
    <property type="term" value="F:metal ion binding"/>
    <property type="evidence" value="ECO:0007669"/>
    <property type="project" value="UniProtKB-KW"/>
</dbReference>
<dbReference type="Proteomes" id="UP000636949">
    <property type="component" value="Unassembled WGS sequence"/>
</dbReference>
<dbReference type="InterPro" id="IPR047127">
    <property type="entry name" value="MutT-like"/>
</dbReference>
<dbReference type="GO" id="GO:0006260">
    <property type="term" value="P:DNA replication"/>
    <property type="evidence" value="ECO:0007669"/>
    <property type="project" value="UniProtKB-KW"/>
</dbReference>
<evidence type="ECO:0000256" key="13">
    <source>
        <dbReference type="ARBA" id="ARBA00040794"/>
    </source>
</evidence>
<dbReference type="InterPro" id="IPR020084">
    <property type="entry name" value="NUDIX_hydrolase_CS"/>
</dbReference>
<keyword evidence="19" id="KW-1133">Transmembrane helix</keyword>
<evidence type="ECO:0000256" key="7">
    <source>
        <dbReference type="ARBA" id="ARBA00022801"/>
    </source>
</evidence>
<dbReference type="FunFam" id="3.90.79.10:FF:000014">
    <property type="entry name" value="8-oxo-dGTP diphosphatase MutT"/>
    <property type="match status" value="1"/>
</dbReference>
<dbReference type="PANTHER" id="PTHR47707">
    <property type="entry name" value="8-OXO-DGTP DIPHOSPHATASE"/>
    <property type="match status" value="1"/>
</dbReference>
<dbReference type="NCBIfam" id="TIGR00586">
    <property type="entry name" value="mutt"/>
    <property type="match status" value="1"/>
</dbReference>
<feature type="binding site" evidence="17">
    <location>
        <position position="41"/>
    </location>
    <ligand>
        <name>8-oxo-dGTP</name>
        <dbReference type="ChEBI" id="CHEBI:77896"/>
    </ligand>
</feature>
<keyword evidence="6" id="KW-0227">DNA damage</keyword>
<evidence type="ECO:0000256" key="6">
    <source>
        <dbReference type="ARBA" id="ARBA00022763"/>
    </source>
</evidence>
<evidence type="ECO:0000256" key="1">
    <source>
        <dbReference type="ARBA" id="ARBA00001946"/>
    </source>
</evidence>
<reference evidence="21" key="1">
    <citation type="journal article" date="2014" name="Int. J. Syst. Evol. Microbiol.">
        <title>Complete genome sequence of Corynebacterium casei LMG S-19264T (=DSM 44701T), isolated from a smear-ripened cheese.</title>
        <authorList>
            <consortium name="US DOE Joint Genome Institute (JGI-PGF)"/>
            <person name="Walter F."/>
            <person name="Albersmeier A."/>
            <person name="Kalinowski J."/>
            <person name="Ruckert C."/>
        </authorList>
    </citation>
    <scope>NUCLEOTIDE SEQUENCE</scope>
    <source>
        <strain evidence="21">CGMCC 1.15758</strain>
    </source>
</reference>
<evidence type="ECO:0000256" key="10">
    <source>
        <dbReference type="ARBA" id="ARBA00035861"/>
    </source>
</evidence>
<keyword evidence="8 18" id="KW-0460">Magnesium</keyword>
<evidence type="ECO:0000256" key="9">
    <source>
        <dbReference type="ARBA" id="ARBA00023204"/>
    </source>
</evidence>
<dbReference type="PROSITE" id="PS51462">
    <property type="entry name" value="NUDIX"/>
    <property type="match status" value="1"/>
</dbReference>
<dbReference type="GO" id="GO:0008413">
    <property type="term" value="F:8-oxo-7,8-dihydroguanosine triphosphate pyrophosphatase activity"/>
    <property type="evidence" value="ECO:0007669"/>
    <property type="project" value="InterPro"/>
</dbReference>
<evidence type="ECO:0000256" key="2">
    <source>
        <dbReference type="ARBA" id="ARBA00005582"/>
    </source>
</evidence>
<feature type="binding site" evidence="18">
    <location>
        <position position="55"/>
    </location>
    <ligand>
        <name>Mg(2+)</name>
        <dbReference type="ChEBI" id="CHEBI:18420"/>
    </ligand>
</feature>
<dbReference type="Gene3D" id="3.90.79.10">
    <property type="entry name" value="Nucleoside Triphosphate Pyrophosphohydrolase"/>
    <property type="match status" value="1"/>
</dbReference>
<dbReference type="PRINTS" id="PR00502">
    <property type="entry name" value="NUDIXFAMILY"/>
</dbReference>
<comment type="cofactor">
    <cofactor evidence="1 18">
        <name>Mg(2+)</name>
        <dbReference type="ChEBI" id="CHEBI:18420"/>
    </cofactor>
</comment>
<dbReference type="InterPro" id="IPR029119">
    <property type="entry name" value="MutY_C"/>
</dbReference>
<evidence type="ECO:0000259" key="20">
    <source>
        <dbReference type="PROSITE" id="PS51462"/>
    </source>
</evidence>
<evidence type="ECO:0000256" key="3">
    <source>
        <dbReference type="ARBA" id="ARBA00022457"/>
    </source>
</evidence>
<comment type="caution">
    <text evidence="21">The sequence shown here is derived from an EMBL/GenBank/DDBJ whole genome shotgun (WGS) entry which is preliminary data.</text>
</comment>
<keyword evidence="19" id="KW-0812">Transmembrane</keyword>
<accession>A0A8J2Z5C8</accession>
<keyword evidence="7" id="KW-0378">Hydrolase</keyword>
<name>A0A8J2Z5C8_9GAMM</name>
<dbReference type="PANTHER" id="PTHR47707:SF1">
    <property type="entry name" value="NUDIX HYDROLASE FAMILY PROTEIN"/>
    <property type="match status" value="1"/>
</dbReference>
<evidence type="ECO:0000256" key="4">
    <source>
        <dbReference type="ARBA" id="ARBA00022705"/>
    </source>
</evidence>
<evidence type="ECO:0000256" key="5">
    <source>
        <dbReference type="ARBA" id="ARBA00022723"/>
    </source>
</evidence>
<dbReference type="GO" id="GO:0035539">
    <property type="term" value="F:8-oxo-7,8-dihydrodeoxyguanosine triphosphate pyrophosphatase activity"/>
    <property type="evidence" value="ECO:0007669"/>
    <property type="project" value="UniProtKB-EC"/>
</dbReference>
<feature type="binding site" evidence="17">
    <location>
        <position position="137"/>
    </location>
    <ligand>
        <name>8-oxo-dGTP</name>
        <dbReference type="ChEBI" id="CHEBI:77896"/>
    </ligand>
</feature>
<dbReference type="GO" id="GO:0044716">
    <property type="term" value="F:8-oxo-GDP phosphatase activity"/>
    <property type="evidence" value="ECO:0007669"/>
    <property type="project" value="TreeGrafter"/>
</dbReference>
<feature type="binding site" evidence="17">
    <location>
        <begin position="52"/>
        <end position="55"/>
    </location>
    <ligand>
        <name>8-oxo-dGTP</name>
        <dbReference type="ChEBI" id="CHEBI:77896"/>
    </ligand>
</feature>
<reference evidence="21" key="2">
    <citation type="submission" date="2020-09" db="EMBL/GenBank/DDBJ databases">
        <authorList>
            <person name="Sun Q."/>
            <person name="Zhou Y."/>
        </authorList>
    </citation>
    <scope>NUCLEOTIDE SEQUENCE</scope>
    <source>
        <strain evidence="21">CGMCC 1.15758</strain>
    </source>
</reference>
<evidence type="ECO:0000256" key="15">
    <source>
        <dbReference type="ARBA" id="ARBA00041979"/>
    </source>
</evidence>
<dbReference type="CDD" id="cd03425">
    <property type="entry name" value="NUDIX_MutT_NudA_like"/>
    <property type="match status" value="1"/>
</dbReference>
<dbReference type="Pfam" id="PF14815">
    <property type="entry name" value="NUDIX_4"/>
    <property type="match status" value="1"/>
</dbReference>
<keyword evidence="3" id="KW-0515">Mutator protein</keyword>
<dbReference type="GO" id="GO:0006281">
    <property type="term" value="P:DNA repair"/>
    <property type="evidence" value="ECO:0007669"/>
    <property type="project" value="UniProtKB-KW"/>
</dbReference>
<feature type="binding site" evidence="18">
    <location>
        <position position="75"/>
    </location>
    <ligand>
        <name>Mg(2+)</name>
        <dbReference type="ChEBI" id="CHEBI:18420"/>
    </ligand>
</feature>
<protein>
    <recommendedName>
        <fullName evidence="13">8-oxo-dGTP diphosphatase</fullName>
        <ecNumber evidence="12">3.6.1.55</ecNumber>
    </recommendedName>
    <alternativeName>
        <fullName evidence="16">7,8-dihydro-8-oxoguanine-triphosphatase</fullName>
    </alternativeName>
    <alternativeName>
        <fullName evidence="15">Mutator protein MutT</fullName>
    </alternativeName>
    <alternativeName>
        <fullName evidence="14">dGTP pyrophosphohydrolase</fullName>
    </alternativeName>
</protein>
<dbReference type="InterPro" id="IPR003561">
    <property type="entry name" value="Mutator_MutT"/>
</dbReference>
<keyword evidence="9" id="KW-0234">DNA repair</keyword>
<evidence type="ECO:0000256" key="11">
    <source>
        <dbReference type="ARBA" id="ARBA00036904"/>
    </source>
</evidence>
<evidence type="ECO:0000256" key="16">
    <source>
        <dbReference type="ARBA" id="ARBA00042798"/>
    </source>
</evidence>
<keyword evidence="4" id="KW-0235">DNA replication</keyword>
<dbReference type="AlphaFoldDB" id="A0A8J2Z5C8"/>
<comment type="catalytic activity">
    <reaction evidence="10">
        <text>8-oxo-dGTP + H2O = 8-oxo-dGMP + diphosphate + H(+)</text>
        <dbReference type="Rhea" id="RHEA:31575"/>
        <dbReference type="ChEBI" id="CHEBI:15377"/>
        <dbReference type="ChEBI" id="CHEBI:15378"/>
        <dbReference type="ChEBI" id="CHEBI:33019"/>
        <dbReference type="ChEBI" id="CHEBI:63224"/>
        <dbReference type="ChEBI" id="CHEBI:77896"/>
        <dbReference type="EC" id="3.6.1.55"/>
    </reaction>
</comment>
<evidence type="ECO:0000313" key="21">
    <source>
        <dbReference type="EMBL" id="GGG02465.1"/>
    </source>
</evidence>
<dbReference type="InterPro" id="IPR000086">
    <property type="entry name" value="NUDIX_hydrolase_dom"/>
</dbReference>
<evidence type="ECO:0000256" key="18">
    <source>
        <dbReference type="PIRSR" id="PIRSR603561-2"/>
    </source>
</evidence>
<dbReference type="EMBL" id="BMJS01000025">
    <property type="protein sequence ID" value="GGG02465.1"/>
    <property type="molecule type" value="Genomic_DNA"/>
</dbReference>
<comment type="similarity">
    <text evidence="2">Belongs to the Nudix hydrolase family.</text>
</comment>
<gene>
    <name evidence="21" type="primary">mutT</name>
    <name evidence="21" type="ORF">GCM10010995_19840</name>
</gene>
<organism evidence="21 22">
    <name type="scientific">Cysteiniphilum litorale</name>
    <dbReference type="NCBI Taxonomy" id="2056700"/>
    <lineage>
        <taxon>Bacteria</taxon>
        <taxon>Pseudomonadati</taxon>
        <taxon>Pseudomonadota</taxon>
        <taxon>Gammaproteobacteria</taxon>
        <taxon>Thiotrichales</taxon>
        <taxon>Fastidiosibacteraceae</taxon>
        <taxon>Cysteiniphilum</taxon>
    </lineage>
</organism>
<dbReference type="InterPro" id="IPR020476">
    <property type="entry name" value="Nudix_hydrolase"/>
</dbReference>
<evidence type="ECO:0000256" key="17">
    <source>
        <dbReference type="PIRSR" id="PIRSR603561-1"/>
    </source>
</evidence>
<evidence type="ECO:0000256" key="12">
    <source>
        <dbReference type="ARBA" id="ARBA00038905"/>
    </source>
</evidence>
<keyword evidence="19" id="KW-0472">Membrane</keyword>
<keyword evidence="22" id="KW-1185">Reference proteome</keyword>
<comment type="catalytic activity">
    <reaction evidence="11">
        <text>8-oxo-GTP + H2O = 8-oxo-GMP + diphosphate + H(+)</text>
        <dbReference type="Rhea" id="RHEA:67616"/>
        <dbReference type="ChEBI" id="CHEBI:15377"/>
        <dbReference type="ChEBI" id="CHEBI:15378"/>
        <dbReference type="ChEBI" id="CHEBI:33019"/>
        <dbReference type="ChEBI" id="CHEBI:143553"/>
        <dbReference type="ChEBI" id="CHEBI:145694"/>
    </reaction>
</comment>
<dbReference type="SUPFAM" id="SSF55811">
    <property type="entry name" value="Nudix"/>
    <property type="match status" value="1"/>
</dbReference>
<dbReference type="EC" id="3.6.1.55" evidence="12"/>
<evidence type="ECO:0000256" key="19">
    <source>
        <dbReference type="SAM" id="Phobius"/>
    </source>
</evidence>